<dbReference type="InterPro" id="IPR034660">
    <property type="entry name" value="DinB/YfiT-like"/>
</dbReference>
<reference evidence="4 5" key="1">
    <citation type="submission" date="2022-11" db="EMBL/GenBank/DDBJ databases">
        <title>Minimal conservation of predation-associated metabolite biosynthetic gene clusters underscores biosynthetic potential of Myxococcota including descriptions for ten novel species: Archangium lansinium sp. nov., Myxococcus landrumus sp. nov., Nannocystis bai.</title>
        <authorList>
            <person name="Ahearne A."/>
            <person name="Stevens C."/>
            <person name="Phillips K."/>
        </authorList>
    </citation>
    <scope>NUCLEOTIDE SEQUENCE [LARGE SCALE GENOMIC DNA]</scope>
    <source>
        <strain evidence="4 5">MIWBW</strain>
    </source>
</reference>
<feature type="compositionally biased region" description="Basic and acidic residues" evidence="1">
    <location>
        <begin position="152"/>
        <end position="166"/>
    </location>
</feature>
<dbReference type="Gene3D" id="1.20.120.450">
    <property type="entry name" value="dinb family like domain"/>
    <property type="match status" value="1"/>
</dbReference>
<comment type="caution">
    <text evidence="4">The sequence shown here is derived from an EMBL/GenBank/DDBJ whole genome shotgun (WGS) entry which is preliminary data.</text>
</comment>
<dbReference type="Pfam" id="PF12867">
    <property type="entry name" value="DinB_2"/>
    <property type="match status" value="1"/>
</dbReference>
<organism evidence="4 5">
    <name type="scientific">Archangium lansingense</name>
    <dbReference type="NCBI Taxonomy" id="2995310"/>
    <lineage>
        <taxon>Bacteria</taxon>
        <taxon>Pseudomonadati</taxon>
        <taxon>Myxococcota</taxon>
        <taxon>Myxococcia</taxon>
        <taxon>Myxococcales</taxon>
        <taxon>Cystobacterineae</taxon>
        <taxon>Archangiaceae</taxon>
        <taxon>Archangium</taxon>
    </lineage>
</organism>
<gene>
    <name evidence="4" type="ORF">OV287_37825</name>
</gene>
<dbReference type="InterPro" id="IPR024775">
    <property type="entry name" value="DinB-like"/>
</dbReference>
<dbReference type="Proteomes" id="UP001207654">
    <property type="component" value="Unassembled WGS sequence"/>
</dbReference>
<evidence type="ECO:0000313" key="4">
    <source>
        <dbReference type="EMBL" id="MCY1080227.1"/>
    </source>
</evidence>
<feature type="region of interest" description="Disordered" evidence="1">
    <location>
        <begin position="152"/>
        <end position="175"/>
    </location>
</feature>
<dbReference type="EMBL" id="JAPNKA010000001">
    <property type="protein sequence ID" value="MCY1080227.1"/>
    <property type="molecule type" value="Genomic_DNA"/>
</dbReference>
<keyword evidence="2" id="KW-0732">Signal</keyword>
<name>A0ABT4AH67_9BACT</name>
<evidence type="ECO:0000256" key="2">
    <source>
        <dbReference type="SAM" id="SignalP"/>
    </source>
</evidence>
<proteinExistence type="predicted"/>
<keyword evidence="5" id="KW-1185">Reference proteome</keyword>
<sequence>MKRAVLALSVLLPAIVFAAEPTATEKAAPKDSKFLVEYLTQTQQDFLKSIKGLSEAQWKFKPAPDRWSIAEVAEHIALSEQSIGGNITDNVLKSPPATAEQKAKTQGLDDKLLQGIPDRTNKYKAPEKLQPAGKFASAKEAAKAFNSKRDELIDVAKKTPESELRSHVGGPSPMGDMDGYQWMLFTAGHSKRHTAQIEEVKADPNFPKK</sequence>
<feature type="domain" description="DinB-like" evidence="3">
    <location>
        <begin position="39"/>
        <end position="197"/>
    </location>
</feature>
<evidence type="ECO:0000313" key="5">
    <source>
        <dbReference type="Proteomes" id="UP001207654"/>
    </source>
</evidence>
<protein>
    <submittedName>
        <fullName evidence="4">DinB family protein</fullName>
    </submittedName>
</protein>
<dbReference type="SUPFAM" id="SSF109854">
    <property type="entry name" value="DinB/YfiT-like putative metalloenzymes"/>
    <property type="match status" value="1"/>
</dbReference>
<feature type="chain" id="PRO_5047491046" evidence="2">
    <location>
        <begin position="19"/>
        <end position="209"/>
    </location>
</feature>
<dbReference type="RefSeq" id="WP_267538901.1">
    <property type="nucleotide sequence ID" value="NZ_JAPNKA010000001.1"/>
</dbReference>
<feature type="signal peptide" evidence="2">
    <location>
        <begin position="1"/>
        <end position="18"/>
    </location>
</feature>
<evidence type="ECO:0000259" key="3">
    <source>
        <dbReference type="Pfam" id="PF12867"/>
    </source>
</evidence>
<evidence type="ECO:0000256" key="1">
    <source>
        <dbReference type="SAM" id="MobiDB-lite"/>
    </source>
</evidence>
<accession>A0ABT4AH67</accession>